<dbReference type="PIRSF" id="PIRSF004923">
    <property type="entry name" value="RseC"/>
    <property type="match status" value="1"/>
</dbReference>
<dbReference type="Pfam" id="PF04246">
    <property type="entry name" value="RseC_MucC"/>
    <property type="match status" value="1"/>
</dbReference>
<dbReference type="InterPro" id="IPR007359">
    <property type="entry name" value="SigmaE_reg_RseC_MucC"/>
</dbReference>
<sequence>MKETGRVIEINGNMAKVEVAQKEVCRECPSESFCRTATGGSRQIEAINRAGAKPGDTVEIEIGSGVIFAGAFLIYIVPVAALLVAGGLTQWFGGSQNLAIAVGISALGFSFFLIWVLGRKPGYFRKFIPVVKEVVK</sequence>
<reference evidence="3" key="1">
    <citation type="submission" date="2017-09" db="EMBL/GenBank/DDBJ databases">
        <title>Depth-based differentiation of microbial function through sediment-hosted aquifers and enrichment of novel symbionts in the deep terrestrial subsurface.</title>
        <authorList>
            <person name="Probst A.J."/>
            <person name="Ladd B."/>
            <person name="Jarett J.K."/>
            <person name="Geller-Mcgrath D.E."/>
            <person name="Sieber C.M.K."/>
            <person name="Emerson J.B."/>
            <person name="Anantharaman K."/>
            <person name="Thomas B.C."/>
            <person name="Malmstrom R."/>
            <person name="Stieglmeier M."/>
            <person name="Klingl A."/>
            <person name="Woyke T."/>
            <person name="Ryan C.M."/>
            <person name="Banfield J.F."/>
        </authorList>
    </citation>
    <scope>NUCLEOTIDE SEQUENCE [LARGE SCALE GENOMIC DNA]</scope>
</reference>
<accession>A0A2M7SDL9</accession>
<feature type="transmembrane region" description="Helical" evidence="1">
    <location>
        <begin position="98"/>
        <end position="118"/>
    </location>
</feature>
<dbReference type="AlphaFoldDB" id="A0A2M7SDL9"/>
<evidence type="ECO:0000256" key="1">
    <source>
        <dbReference type="SAM" id="Phobius"/>
    </source>
</evidence>
<dbReference type="PANTHER" id="PTHR35867:SF1">
    <property type="entry name" value="PROTEIN RSEC"/>
    <property type="match status" value="1"/>
</dbReference>
<dbReference type="Proteomes" id="UP000229307">
    <property type="component" value="Unassembled WGS sequence"/>
</dbReference>
<proteinExistence type="predicted"/>
<dbReference type="PANTHER" id="PTHR35867">
    <property type="entry name" value="PROTEIN RSEC"/>
    <property type="match status" value="1"/>
</dbReference>
<keyword evidence="1" id="KW-1133">Transmembrane helix</keyword>
<name>A0A2M7SDL9_9BACT</name>
<dbReference type="InterPro" id="IPR026268">
    <property type="entry name" value="RseC"/>
</dbReference>
<gene>
    <name evidence="2" type="ORF">COY52_03915</name>
</gene>
<protein>
    <recommendedName>
        <fullName evidence="4">Fis family transcriptional regulator</fullName>
    </recommendedName>
</protein>
<feature type="transmembrane region" description="Helical" evidence="1">
    <location>
        <begin position="66"/>
        <end position="92"/>
    </location>
</feature>
<evidence type="ECO:0000313" key="3">
    <source>
        <dbReference type="Proteomes" id="UP000229307"/>
    </source>
</evidence>
<dbReference type="EMBL" id="PFMR01000105">
    <property type="protein sequence ID" value="PIZ17581.1"/>
    <property type="molecule type" value="Genomic_DNA"/>
</dbReference>
<keyword evidence="1" id="KW-0812">Transmembrane</keyword>
<evidence type="ECO:0008006" key="4">
    <source>
        <dbReference type="Google" id="ProtNLM"/>
    </source>
</evidence>
<comment type="caution">
    <text evidence="2">The sequence shown here is derived from an EMBL/GenBank/DDBJ whole genome shotgun (WGS) entry which is preliminary data.</text>
</comment>
<evidence type="ECO:0000313" key="2">
    <source>
        <dbReference type="EMBL" id="PIZ17581.1"/>
    </source>
</evidence>
<organism evidence="2 3">
    <name type="scientific">Candidatus Desantisbacteria bacterium CG_4_10_14_0_8_um_filter_48_22</name>
    <dbReference type="NCBI Taxonomy" id="1974543"/>
    <lineage>
        <taxon>Bacteria</taxon>
        <taxon>Candidatus Desantisiibacteriota</taxon>
    </lineage>
</organism>
<keyword evidence="1" id="KW-0472">Membrane</keyword>